<accession>A0A151HLP6</accession>
<comment type="caution">
    <text evidence="2">The sequence shown here is derived from an EMBL/GenBank/DDBJ whole genome shotgun (WGS) entry which is preliminary data.</text>
</comment>
<keyword evidence="1" id="KW-0732">Signal</keyword>
<reference evidence="3" key="1">
    <citation type="submission" date="2016-03" db="EMBL/GenBank/DDBJ databases">
        <authorList>
            <person name="Sibley D."/>
            <person name="Venepally P."/>
            <person name="Karamycheva S."/>
            <person name="Hadjithomas M."/>
            <person name="Khan A."/>
            <person name="Brunk B."/>
            <person name="Roos D."/>
            <person name="Caler E."/>
            <person name="Lorenzi H."/>
        </authorList>
    </citation>
    <scope>NUCLEOTIDE SEQUENCE [LARGE SCALE GENOMIC DNA]</scope>
    <source>
        <strain evidence="3">TgCatPRC2</strain>
    </source>
</reference>
<organism evidence="2 3">
    <name type="scientific">Toxoplasma gondii TgCatPRC2</name>
    <dbReference type="NCBI Taxonomy" id="1130821"/>
    <lineage>
        <taxon>Eukaryota</taxon>
        <taxon>Sar</taxon>
        <taxon>Alveolata</taxon>
        <taxon>Apicomplexa</taxon>
        <taxon>Conoidasida</taxon>
        <taxon>Coccidia</taxon>
        <taxon>Eucoccidiorida</taxon>
        <taxon>Eimeriorina</taxon>
        <taxon>Sarcocystidae</taxon>
        <taxon>Toxoplasma</taxon>
    </lineage>
</organism>
<sequence length="65" mass="7019">MLSALLLSAYLLLPAGESSAESRTFCVSRRMDGHSPKEGNSRSVDTGVEMMEHARGHVPSTDIKT</sequence>
<protein>
    <submittedName>
        <fullName evidence="2">Uncharacterized protein</fullName>
    </submittedName>
</protein>
<dbReference type="VEuPathDB" id="ToxoDB:TGPRC2_423730"/>
<dbReference type="EMBL" id="AHZP02000595">
    <property type="protein sequence ID" value="KYK70171.1"/>
    <property type="molecule type" value="Genomic_DNA"/>
</dbReference>
<evidence type="ECO:0000256" key="1">
    <source>
        <dbReference type="SAM" id="SignalP"/>
    </source>
</evidence>
<gene>
    <name evidence="2" type="ORF">TGPRC2_423730</name>
</gene>
<name>A0A151HLP6_TOXGO</name>
<dbReference type="AlphaFoldDB" id="A0A151HLP6"/>
<evidence type="ECO:0000313" key="2">
    <source>
        <dbReference type="EMBL" id="KYK70171.1"/>
    </source>
</evidence>
<proteinExistence type="predicted"/>
<evidence type="ECO:0000313" key="3">
    <source>
        <dbReference type="Proteomes" id="UP000075225"/>
    </source>
</evidence>
<feature type="signal peptide" evidence="1">
    <location>
        <begin position="1"/>
        <end position="20"/>
    </location>
</feature>
<dbReference type="Proteomes" id="UP000075225">
    <property type="component" value="Unassembled WGS sequence"/>
</dbReference>
<feature type="chain" id="PRO_5007581730" evidence="1">
    <location>
        <begin position="21"/>
        <end position="65"/>
    </location>
</feature>